<dbReference type="RefSeq" id="WP_132416916.1">
    <property type="nucleotide sequence ID" value="NZ_SKFG01000003.1"/>
</dbReference>
<dbReference type="InterPro" id="IPR016181">
    <property type="entry name" value="Acyl_CoA_acyltransferase"/>
</dbReference>
<dbReference type="SUPFAM" id="SSF55729">
    <property type="entry name" value="Acyl-CoA N-acyltransferases (Nat)"/>
    <property type="match status" value="1"/>
</dbReference>
<reference evidence="2 3" key="1">
    <citation type="submission" date="2019-03" db="EMBL/GenBank/DDBJ databases">
        <authorList>
            <person name="Kim M.K.M."/>
        </authorList>
    </citation>
    <scope>NUCLEOTIDE SEQUENCE [LARGE SCALE GENOMIC DNA]</scope>
    <source>
        <strain evidence="2 3">18JY21-1</strain>
    </source>
</reference>
<name>A0A4R4EHE5_9BACL</name>
<evidence type="ECO:0000313" key="3">
    <source>
        <dbReference type="Proteomes" id="UP000295418"/>
    </source>
</evidence>
<sequence>MNSFSIRKASSQDIDFLWDMLYESLFVQEGEQPFKREVIHEPSLSKYVEAWGREGDLGLIAVDDAEKPVGAIILRYFAENNKGYGYVSNDIPEMWMALSLAYRGIGLGSALLQALIDEMKAKGIQKLSLSVDPNNHAAMKLYQRYGFIKVGSVDTSITMVTDICSL</sequence>
<keyword evidence="2" id="KW-0808">Transferase</keyword>
<feature type="domain" description="N-acetyltransferase" evidence="1">
    <location>
        <begin position="4"/>
        <end position="166"/>
    </location>
</feature>
<dbReference type="PANTHER" id="PTHR43617">
    <property type="entry name" value="L-AMINO ACID N-ACETYLTRANSFERASE"/>
    <property type="match status" value="1"/>
</dbReference>
<comment type="caution">
    <text evidence="2">The sequence shown here is derived from an EMBL/GenBank/DDBJ whole genome shotgun (WGS) entry which is preliminary data.</text>
</comment>
<dbReference type="InterPro" id="IPR050276">
    <property type="entry name" value="MshD_Acetyltransferase"/>
</dbReference>
<dbReference type="Pfam" id="PF00583">
    <property type="entry name" value="Acetyltransf_1"/>
    <property type="match status" value="1"/>
</dbReference>
<dbReference type="InterPro" id="IPR000182">
    <property type="entry name" value="GNAT_dom"/>
</dbReference>
<dbReference type="Gene3D" id="3.40.630.30">
    <property type="match status" value="1"/>
</dbReference>
<evidence type="ECO:0000313" key="2">
    <source>
        <dbReference type="EMBL" id="TCZ79259.1"/>
    </source>
</evidence>
<dbReference type="Proteomes" id="UP000295418">
    <property type="component" value="Unassembled WGS sequence"/>
</dbReference>
<proteinExistence type="predicted"/>
<dbReference type="PROSITE" id="PS51186">
    <property type="entry name" value="GNAT"/>
    <property type="match status" value="1"/>
</dbReference>
<evidence type="ECO:0000259" key="1">
    <source>
        <dbReference type="PROSITE" id="PS51186"/>
    </source>
</evidence>
<protein>
    <submittedName>
        <fullName evidence="2">GNAT family N-acetyltransferase</fullName>
    </submittedName>
</protein>
<organism evidence="2 3">
    <name type="scientific">Paenibacillus albiflavus</name>
    <dbReference type="NCBI Taxonomy" id="2545760"/>
    <lineage>
        <taxon>Bacteria</taxon>
        <taxon>Bacillati</taxon>
        <taxon>Bacillota</taxon>
        <taxon>Bacilli</taxon>
        <taxon>Bacillales</taxon>
        <taxon>Paenibacillaceae</taxon>
        <taxon>Paenibacillus</taxon>
    </lineage>
</organism>
<dbReference type="CDD" id="cd04301">
    <property type="entry name" value="NAT_SF"/>
    <property type="match status" value="1"/>
</dbReference>
<accession>A0A4R4EHE5</accession>
<dbReference type="GO" id="GO:0016747">
    <property type="term" value="F:acyltransferase activity, transferring groups other than amino-acyl groups"/>
    <property type="evidence" value="ECO:0007669"/>
    <property type="project" value="InterPro"/>
</dbReference>
<dbReference type="OrthoDB" id="9790865at2"/>
<gene>
    <name evidence="2" type="ORF">E0485_05150</name>
</gene>
<dbReference type="EMBL" id="SKFG01000003">
    <property type="protein sequence ID" value="TCZ79259.1"/>
    <property type="molecule type" value="Genomic_DNA"/>
</dbReference>
<dbReference type="AlphaFoldDB" id="A0A4R4EHE5"/>
<keyword evidence="3" id="KW-1185">Reference proteome</keyword>